<sequence length="260" mass="29783">MVASGEKLVSGGKCKDVHLKLQKVPIIVDFFVLPLEGYDIVLGTQWLQTLGPIQWDFAKLCMTYLVDGKQVTLKARVAAVEEELLARDQALKEVKISIQRAQERMKKVYDSKHKEKEYSVGDFVYLKLQPYRQLSVSTRRNLKLSPRFYGPYEILQRVGPVAYKLKLPATSRIHSVFHISLLKKKIGGDQVVQDQLPEINLEDNHMIPIPQALLDRRIHKGKTEVLIHWMGLSPAEATWEDRDKLKSQFPNLTLEDKGVL</sequence>
<accession>A0AA39VKI3</accession>
<dbReference type="PROSITE" id="PS50013">
    <property type="entry name" value="CHROMO_2"/>
    <property type="match status" value="1"/>
</dbReference>
<reference evidence="2" key="2">
    <citation type="submission" date="2023-06" db="EMBL/GenBank/DDBJ databases">
        <authorList>
            <person name="Swenson N.G."/>
            <person name="Wegrzyn J.L."/>
            <person name="Mcevoy S.L."/>
        </authorList>
    </citation>
    <scope>NUCLEOTIDE SEQUENCE</scope>
    <source>
        <strain evidence="2">NS2018</strain>
        <tissue evidence="2">Leaf</tissue>
    </source>
</reference>
<evidence type="ECO:0000313" key="3">
    <source>
        <dbReference type="Proteomes" id="UP001168877"/>
    </source>
</evidence>
<dbReference type="PANTHER" id="PTHR46148:SF52">
    <property type="entry name" value="OS04G0603800 PROTEIN"/>
    <property type="match status" value="1"/>
</dbReference>
<dbReference type="InterPro" id="IPR023780">
    <property type="entry name" value="Chromo_domain"/>
</dbReference>
<dbReference type="Gene3D" id="2.40.50.40">
    <property type="match status" value="1"/>
</dbReference>
<dbReference type="Proteomes" id="UP001168877">
    <property type="component" value="Unassembled WGS sequence"/>
</dbReference>
<dbReference type="Gene3D" id="2.40.70.10">
    <property type="entry name" value="Acid Proteases"/>
    <property type="match status" value="1"/>
</dbReference>
<dbReference type="PANTHER" id="PTHR46148">
    <property type="entry name" value="CHROMO DOMAIN-CONTAINING PROTEIN"/>
    <property type="match status" value="1"/>
</dbReference>
<dbReference type="InterPro" id="IPR056924">
    <property type="entry name" value="SH3_Tf2-1"/>
</dbReference>
<organism evidence="2 3">
    <name type="scientific">Acer saccharum</name>
    <name type="common">Sugar maple</name>
    <dbReference type="NCBI Taxonomy" id="4024"/>
    <lineage>
        <taxon>Eukaryota</taxon>
        <taxon>Viridiplantae</taxon>
        <taxon>Streptophyta</taxon>
        <taxon>Embryophyta</taxon>
        <taxon>Tracheophyta</taxon>
        <taxon>Spermatophyta</taxon>
        <taxon>Magnoliopsida</taxon>
        <taxon>eudicotyledons</taxon>
        <taxon>Gunneridae</taxon>
        <taxon>Pentapetalae</taxon>
        <taxon>rosids</taxon>
        <taxon>malvids</taxon>
        <taxon>Sapindales</taxon>
        <taxon>Sapindaceae</taxon>
        <taxon>Hippocastanoideae</taxon>
        <taxon>Acereae</taxon>
        <taxon>Acer</taxon>
    </lineage>
</organism>
<dbReference type="SUPFAM" id="SSF54160">
    <property type="entry name" value="Chromo domain-like"/>
    <property type="match status" value="1"/>
</dbReference>
<dbReference type="Pfam" id="PF24626">
    <property type="entry name" value="SH3_Tf2-1"/>
    <property type="match status" value="1"/>
</dbReference>
<gene>
    <name evidence="2" type="ORF">LWI29_031198</name>
</gene>
<comment type="caution">
    <text evidence="2">The sequence shown here is derived from an EMBL/GenBank/DDBJ whole genome shotgun (WGS) entry which is preliminary data.</text>
</comment>
<dbReference type="AlphaFoldDB" id="A0AA39VKI3"/>
<dbReference type="InterPro" id="IPR000953">
    <property type="entry name" value="Chromo/chromo_shadow_dom"/>
</dbReference>
<name>A0AA39VKI3_ACESA</name>
<reference evidence="2" key="1">
    <citation type="journal article" date="2022" name="Plant J.">
        <title>Strategies of tolerance reflected in two North American maple genomes.</title>
        <authorList>
            <person name="McEvoy S.L."/>
            <person name="Sezen U.U."/>
            <person name="Trouern-Trend A."/>
            <person name="McMahon S.M."/>
            <person name="Schaberg P.G."/>
            <person name="Yang J."/>
            <person name="Wegrzyn J.L."/>
            <person name="Swenson N.G."/>
        </authorList>
    </citation>
    <scope>NUCLEOTIDE SEQUENCE</scope>
    <source>
        <strain evidence="2">NS2018</strain>
    </source>
</reference>
<evidence type="ECO:0000313" key="2">
    <source>
        <dbReference type="EMBL" id="KAK0582926.1"/>
    </source>
</evidence>
<proteinExistence type="predicted"/>
<feature type="domain" description="Chromo" evidence="1">
    <location>
        <begin position="207"/>
        <end position="260"/>
    </location>
</feature>
<dbReference type="InterPro" id="IPR021109">
    <property type="entry name" value="Peptidase_aspartic_dom_sf"/>
</dbReference>
<keyword evidence="3" id="KW-1185">Reference proteome</keyword>
<dbReference type="EMBL" id="JAUESC010000384">
    <property type="protein sequence ID" value="KAK0582926.1"/>
    <property type="molecule type" value="Genomic_DNA"/>
</dbReference>
<dbReference type="Pfam" id="PF00385">
    <property type="entry name" value="Chromo"/>
    <property type="match status" value="1"/>
</dbReference>
<evidence type="ECO:0000259" key="1">
    <source>
        <dbReference type="PROSITE" id="PS50013"/>
    </source>
</evidence>
<dbReference type="CDD" id="cd00303">
    <property type="entry name" value="retropepsin_like"/>
    <property type="match status" value="1"/>
</dbReference>
<dbReference type="InterPro" id="IPR016197">
    <property type="entry name" value="Chromo-like_dom_sf"/>
</dbReference>
<protein>
    <recommendedName>
        <fullName evidence="1">Chromo domain-containing protein</fullName>
    </recommendedName>
</protein>